<feature type="chain" id="PRO_5020394326" evidence="1">
    <location>
        <begin position="25"/>
        <end position="418"/>
    </location>
</feature>
<proteinExistence type="predicted"/>
<keyword evidence="3" id="KW-1185">Reference proteome</keyword>
<gene>
    <name evidence="2" type="ORF">B0A49_02974</name>
</gene>
<dbReference type="AlphaFoldDB" id="A0A4U0XQH7"/>
<comment type="caution">
    <text evidence="2">The sequence shown here is derived from an EMBL/GenBank/DDBJ whole genome shotgun (WGS) entry which is preliminary data.</text>
</comment>
<evidence type="ECO:0000256" key="1">
    <source>
        <dbReference type="SAM" id="SignalP"/>
    </source>
</evidence>
<evidence type="ECO:0000313" key="3">
    <source>
        <dbReference type="Proteomes" id="UP000308768"/>
    </source>
</evidence>
<sequence>MSPLSSVTGAAALLFAVFGSQAWAQTCYSYGMDYQNGGSYFINSLSNDAWTFVSQFEGCQTDVANNILVDPNGDELQCTNTNLTPNDVDQMSTCPINKNALYNGAWSVLIISNNGNGDPIAYERDFSLTVGPQATSTYTPTVTLSATTTPLVSKYNEDPVFDESVLTIAATDVTSTTTQTDTTVLAPVTITSPSKTLKPTTTVTPSRVTNTKTVIIGTITSHKYTLFISQTMKTKTATCKTPTQQPNPDPTCKITPTLVKAAALETTTATSAKFRRVVDRRVPADRVQRIAERKARLAAARALEKRAPDVATTTVTDTNTADYVTTTSTSTAPAITLTVTSVTTITSTSTPSPVTVYSGKTTLSVVTVTATTPTRTVTRFTHARTVTTITRTTTVPITTTTSPAASVTACKRLGGILS</sequence>
<feature type="signal peptide" evidence="1">
    <location>
        <begin position="1"/>
        <end position="24"/>
    </location>
</feature>
<reference evidence="2 3" key="1">
    <citation type="submission" date="2017-03" db="EMBL/GenBank/DDBJ databases">
        <title>Genomes of endolithic fungi from Antarctica.</title>
        <authorList>
            <person name="Coleine C."/>
            <person name="Masonjones S."/>
            <person name="Stajich J.E."/>
        </authorList>
    </citation>
    <scope>NUCLEOTIDE SEQUENCE [LARGE SCALE GENOMIC DNA]</scope>
    <source>
        <strain evidence="2 3">CCFEE 5187</strain>
    </source>
</reference>
<protein>
    <submittedName>
        <fullName evidence="2">Uncharacterized protein</fullName>
    </submittedName>
</protein>
<evidence type="ECO:0000313" key="2">
    <source>
        <dbReference type="EMBL" id="TKA78737.1"/>
    </source>
</evidence>
<keyword evidence="1" id="KW-0732">Signal</keyword>
<dbReference type="Proteomes" id="UP000308768">
    <property type="component" value="Unassembled WGS sequence"/>
</dbReference>
<dbReference type="OrthoDB" id="3937708at2759"/>
<accession>A0A4U0XQH7</accession>
<organism evidence="2 3">
    <name type="scientific">Cryomyces minteri</name>
    <dbReference type="NCBI Taxonomy" id="331657"/>
    <lineage>
        <taxon>Eukaryota</taxon>
        <taxon>Fungi</taxon>
        <taxon>Dikarya</taxon>
        <taxon>Ascomycota</taxon>
        <taxon>Pezizomycotina</taxon>
        <taxon>Dothideomycetes</taxon>
        <taxon>Dothideomycetes incertae sedis</taxon>
        <taxon>Cryomyces</taxon>
    </lineage>
</organism>
<dbReference type="EMBL" id="NAJN01000129">
    <property type="protein sequence ID" value="TKA78737.1"/>
    <property type="molecule type" value="Genomic_DNA"/>
</dbReference>
<name>A0A4U0XQH7_9PEZI</name>
<dbReference type="STRING" id="331657.A0A4U0XQH7"/>